<dbReference type="Proteomes" id="UP000183974">
    <property type="component" value="Unassembled WGS sequence"/>
</dbReference>
<dbReference type="RefSeq" id="WP_073033797.1">
    <property type="nucleotide sequence ID" value="NZ_BMLR01000002.1"/>
</dbReference>
<dbReference type="EMBL" id="FRBR01000002">
    <property type="protein sequence ID" value="SHL34531.1"/>
    <property type="molecule type" value="Genomic_DNA"/>
</dbReference>
<evidence type="ECO:0008006" key="4">
    <source>
        <dbReference type="Google" id="ProtNLM"/>
    </source>
</evidence>
<evidence type="ECO:0000313" key="3">
    <source>
        <dbReference type="Proteomes" id="UP000183974"/>
    </source>
</evidence>
<feature type="compositionally biased region" description="Polar residues" evidence="1">
    <location>
        <begin position="18"/>
        <end position="27"/>
    </location>
</feature>
<protein>
    <recommendedName>
        <fullName evidence="4">DUF1127 domain-containing protein</fullName>
    </recommendedName>
</protein>
<evidence type="ECO:0000256" key="1">
    <source>
        <dbReference type="SAM" id="MobiDB-lite"/>
    </source>
</evidence>
<evidence type="ECO:0000313" key="2">
    <source>
        <dbReference type="EMBL" id="SHL34531.1"/>
    </source>
</evidence>
<proteinExistence type="predicted"/>
<accession>A0A1M6ZVL3</accession>
<organism evidence="2 3">
    <name type="scientific">Roseovarius pacificus</name>
    <dbReference type="NCBI Taxonomy" id="337701"/>
    <lineage>
        <taxon>Bacteria</taxon>
        <taxon>Pseudomonadati</taxon>
        <taxon>Pseudomonadota</taxon>
        <taxon>Alphaproteobacteria</taxon>
        <taxon>Rhodobacterales</taxon>
        <taxon>Roseobacteraceae</taxon>
        <taxon>Roseovarius</taxon>
    </lineage>
</organism>
<name>A0A1M6ZVL3_9RHOB</name>
<dbReference type="STRING" id="337701.SAMN05444398_10277"/>
<keyword evidence="3" id="KW-1185">Reference proteome</keyword>
<dbReference type="AlphaFoldDB" id="A0A1M6ZVL3"/>
<gene>
    <name evidence="2" type="ORF">SAMN05444398_10277</name>
</gene>
<reference evidence="2 3" key="1">
    <citation type="submission" date="2016-11" db="EMBL/GenBank/DDBJ databases">
        <authorList>
            <person name="Jaros S."/>
            <person name="Januszkiewicz K."/>
            <person name="Wedrychowicz H."/>
        </authorList>
    </citation>
    <scope>NUCLEOTIDE SEQUENCE [LARGE SCALE GENOMIC DNA]</scope>
    <source>
        <strain evidence="2 3">DSM 29589</strain>
    </source>
</reference>
<feature type="region of interest" description="Disordered" evidence="1">
    <location>
        <begin position="18"/>
        <end position="39"/>
    </location>
</feature>
<sequence>MALGTECILWGQTPEVTMNPRFTANPTQERDKDGLASGPARLPRRFRAFYRLSDTALEDLGLDRQDLPIFNPVQAIRREDLF</sequence>